<dbReference type="Proteomes" id="UP000799539">
    <property type="component" value="Unassembled WGS sequence"/>
</dbReference>
<feature type="domain" description="Protein kinase" evidence="1">
    <location>
        <begin position="17"/>
        <end position="280"/>
    </location>
</feature>
<evidence type="ECO:0000313" key="2">
    <source>
        <dbReference type="EMBL" id="KAF2211406.1"/>
    </source>
</evidence>
<keyword evidence="3" id="KW-1185">Reference proteome</keyword>
<dbReference type="PROSITE" id="PS50011">
    <property type="entry name" value="PROTEIN_KINASE_DOM"/>
    <property type="match status" value="1"/>
</dbReference>
<dbReference type="GO" id="GO:0004672">
    <property type="term" value="F:protein kinase activity"/>
    <property type="evidence" value="ECO:0007669"/>
    <property type="project" value="InterPro"/>
</dbReference>
<name>A0A6A6FDC4_9PEZI</name>
<gene>
    <name evidence="2" type="ORF">CERZMDRAFT_43817</name>
</gene>
<evidence type="ECO:0000259" key="1">
    <source>
        <dbReference type="PROSITE" id="PS50011"/>
    </source>
</evidence>
<dbReference type="Gene3D" id="1.10.510.10">
    <property type="entry name" value="Transferase(Phosphotransferase) domain 1"/>
    <property type="match status" value="1"/>
</dbReference>
<dbReference type="InterPro" id="IPR011009">
    <property type="entry name" value="Kinase-like_dom_sf"/>
</dbReference>
<reference evidence="2" key="1">
    <citation type="journal article" date="2020" name="Stud. Mycol.">
        <title>101 Dothideomycetes genomes: a test case for predicting lifestyles and emergence of pathogens.</title>
        <authorList>
            <person name="Haridas S."/>
            <person name="Albert R."/>
            <person name="Binder M."/>
            <person name="Bloem J."/>
            <person name="Labutti K."/>
            <person name="Salamov A."/>
            <person name="Andreopoulos B."/>
            <person name="Baker S."/>
            <person name="Barry K."/>
            <person name="Bills G."/>
            <person name="Bluhm B."/>
            <person name="Cannon C."/>
            <person name="Castanera R."/>
            <person name="Culley D."/>
            <person name="Daum C."/>
            <person name="Ezra D."/>
            <person name="Gonzalez J."/>
            <person name="Henrissat B."/>
            <person name="Kuo A."/>
            <person name="Liang C."/>
            <person name="Lipzen A."/>
            <person name="Lutzoni F."/>
            <person name="Magnuson J."/>
            <person name="Mondo S."/>
            <person name="Nolan M."/>
            <person name="Ohm R."/>
            <person name="Pangilinan J."/>
            <person name="Park H.-J."/>
            <person name="Ramirez L."/>
            <person name="Alfaro M."/>
            <person name="Sun H."/>
            <person name="Tritt A."/>
            <person name="Yoshinaga Y."/>
            <person name="Zwiers L.-H."/>
            <person name="Turgeon B."/>
            <person name="Goodwin S."/>
            <person name="Spatafora J."/>
            <person name="Crous P."/>
            <person name="Grigoriev I."/>
        </authorList>
    </citation>
    <scope>NUCLEOTIDE SEQUENCE</scope>
    <source>
        <strain evidence="2">SCOH1-5</strain>
    </source>
</reference>
<sequence>MDVFVQKVQSRPINGKHSLVRKLGEGGQGGVYLGRDLDTCEEVALKLEHQSIEPSILEDEAENYRAFHGIAGFPDVYWYGWHDDYKVMAFELLGPSLDDLFTYCGKIFSLKTTLLLADQLLIRLCALHSRKVVHRDVKPQNFLAGSGANSTVIYVVDLGLMSRFASDCSTVDNYVSGTSRLVGTTRFASIRGHEGRDQSPRDDLESLGYMLVYFMRGRLPWQGLNLPGVEKEQSVMERKKCLKAEQLCKGLPKEFADYMRYVKCLSHGEMPDYSKLRDLFRNLAKKENLGYDAVFDWTILLFLERSRNEKHSVQQEGLRSVAPHD</sequence>
<dbReference type="SUPFAM" id="SSF56112">
    <property type="entry name" value="Protein kinase-like (PK-like)"/>
    <property type="match status" value="1"/>
</dbReference>
<dbReference type="InterPro" id="IPR000719">
    <property type="entry name" value="Prot_kinase_dom"/>
</dbReference>
<dbReference type="SMART" id="SM00220">
    <property type="entry name" value="S_TKc"/>
    <property type="match status" value="1"/>
</dbReference>
<dbReference type="CDD" id="cd14016">
    <property type="entry name" value="STKc_CK1"/>
    <property type="match status" value="1"/>
</dbReference>
<dbReference type="InterPro" id="IPR050235">
    <property type="entry name" value="CK1_Ser-Thr_kinase"/>
</dbReference>
<dbReference type="EMBL" id="ML992677">
    <property type="protein sequence ID" value="KAF2211406.1"/>
    <property type="molecule type" value="Genomic_DNA"/>
</dbReference>
<accession>A0A6A6FDC4</accession>
<evidence type="ECO:0000313" key="3">
    <source>
        <dbReference type="Proteomes" id="UP000799539"/>
    </source>
</evidence>
<dbReference type="PANTHER" id="PTHR11909">
    <property type="entry name" value="CASEIN KINASE-RELATED"/>
    <property type="match status" value="1"/>
</dbReference>
<dbReference type="GO" id="GO:0005524">
    <property type="term" value="F:ATP binding"/>
    <property type="evidence" value="ECO:0007669"/>
    <property type="project" value="InterPro"/>
</dbReference>
<organism evidence="2 3">
    <name type="scientific">Cercospora zeae-maydis SCOH1-5</name>
    <dbReference type="NCBI Taxonomy" id="717836"/>
    <lineage>
        <taxon>Eukaryota</taxon>
        <taxon>Fungi</taxon>
        <taxon>Dikarya</taxon>
        <taxon>Ascomycota</taxon>
        <taxon>Pezizomycotina</taxon>
        <taxon>Dothideomycetes</taxon>
        <taxon>Dothideomycetidae</taxon>
        <taxon>Mycosphaerellales</taxon>
        <taxon>Mycosphaerellaceae</taxon>
        <taxon>Cercospora</taxon>
    </lineage>
</organism>
<dbReference type="AlphaFoldDB" id="A0A6A6FDC4"/>
<proteinExistence type="predicted"/>
<dbReference type="Pfam" id="PF00069">
    <property type="entry name" value="Pkinase"/>
    <property type="match status" value="1"/>
</dbReference>
<dbReference type="OrthoDB" id="5800476at2759"/>
<protein>
    <recommendedName>
        <fullName evidence="1">Protein kinase domain-containing protein</fullName>
    </recommendedName>
</protein>